<feature type="transmembrane region" description="Helical" evidence="1">
    <location>
        <begin position="79"/>
        <end position="107"/>
    </location>
</feature>
<evidence type="ECO:0000256" key="1">
    <source>
        <dbReference type="SAM" id="Phobius"/>
    </source>
</evidence>
<gene>
    <name evidence="2" type="ORF">CLSA_c36710</name>
</gene>
<feature type="transmembrane region" description="Helical" evidence="1">
    <location>
        <begin position="39"/>
        <end position="59"/>
    </location>
</feature>
<feature type="transmembrane region" description="Helical" evidence="1">
    <location>
        <begin position="6"/>
        <end position="27"/>
    </location>
</feature>
<dbReference type="CDD" id="cd21808">
    <property type="entry name" value="ABC-2_lan_permease_MutG"/>
    <property type="match status" value="1"/>
</dbReference>
<keyword evidence="3" id="KW-1185">Reference proteome</keyword>
<keyword evidence="1" id="KW-0812">Transmembrane</keyword>
<dbReference type="Proteomes" id="UP000017118">
    <property type="component" value="Chromosome"/>
</dbReference>
<organism evidence="2 3">
    <name type="scientific">Clostridium saccharobutylicum DSM 13864</name>
    <dbReference type="NCBI Taxonomy" id="1345695"/>
    <lineage>
        <taxon>Bacteria</taxon>
        <taxon>Bacillati</taxon>
        <taxon>Bacillota</taxon>
        <taxon>Clostridia</taxon>
        <taxon>Eubacteriales</taxon>
        <taxon>Clostridiaceae</taxon>
        <taxon>Clostridium</taxon>
    </lineage>
</organism>
<dbReference type="InterPro" id="IPR022294">
    <property type="entry name" value="ABC-transptr_permeasesu"/>
</dbReference>
<evidence type="ECO:0000313" key="3">
    <source>
        <dbReference type="Proteomes" id="UP000017118"/>
    </source>
</evidence>
<dbReference type="HOGENOM" id="CLU_077103_0_0_9"/>
<dbReference type="EMBL" id="CP006721">
    <property type="protein sequence ID" value="AGX44632.1"/>
    <property type="molecule type" value="Genomic_DNA"/>
</dbReference>
<sequence>MKHTIFYWIHICIPILGVLLVVIDYFIHNSDGISSIGTLLETISLIFPILISVICSLVIEQEENAGNFKEILGNIYGKYLGFFSKILILLFFGLASTILTISGYFIVSKFFLQQDVFDLSFYIELIFITFGSQIFLYLFHTFLSFTLGSAGSIGISIFESLITALMETSLGDGVWFLIPCGWCIRFTKYFIAHQSLTSFFYYVLSIKCSILFTIIFFIFLIIWFHFYEGKKII</sequence>
<feature type="transmembrane region" description="Helical" evidence="1">
    <location>
        <begin position="119"/>
        <end position="139"/>
    </location>
</feature>
<dbReference type="AlphaFoldDB" id="U5MYQ6"/>
<evidence type="ECO:0000313" key="2">
    <source>
        <dbReference type="EMBL" id="AGX44632.1"/>
    </source>
</evidence>
<protein>
    <submittedName>
        <fullName evidence="2">MutG family lantibiotic protection ABC transporter permease subunit</fullName>
    </submittedName>
</protein>
<name>U5MYQ6_CLOSA</name>
<accession>U5MYQ6</accession>
<proteinExistence type="predicted"/>
<feature type="transmembrane region" description="Helical" evidence="1">
    <location>
        <begin position="145"/>
        <end position="166"/>
    </location>
</feature>
<dbReference type="eggNOG" id="COG4200">
    <property type="taxonomic scope" value="Bacteria"/>
</dbReference>
<dbReference type="KEGG" id="csb:CLSA_c36710"/>
<dbReference type="PATRIC" id="fig|1345695.10.peg.763"/>
<dbReference type="NCBIfam" id="TIGR03733">
    <property type="entry name" value="lanti_perm_MutG"/>
    <property type="match status" value="1"/>
</dbReference>
<dbReference type="OrthoDB" id="1701852at2"/>
<keyword evidence="1" id="KW-0472">Membrane</keyword>
<feature type="transmembrane region" description="Helical" evidence="1">
    <location>
        <begin position="199"/>
        <end position="224"/>
    </location>
</feature>
<keyword evidence="1" id="KW-1133">Transmembrane helix</keyword>
<dbReference type="RefSeq" id="WP_022748293.1">
    <property type="nucleotide sequence ID" value="NC_022571.1"/>
</dbReference>
<reference evidence="2 3" key="1">
    <citation type="journal article" date="2013" name="Genome Announc.">
        <title>Complete Genome Sequence of the Solvent Producer Clostridium saccharobutylicum NCP262 (DSM 13864).</title>
        <authorList>
            <person name="Poehlein A."/>
            <person name="Hartwich K."/>
            <person name="Krabben P."/>
            <person name="Ehrenreich A."/>
            <person name="Liebl W."/>
            <person name="Durre P."/>
            <person name="Gottschalk G."/>
            <person name="Daniel R."/>
        </authorList>
    </citation>
    <scope>NUCLEOTIDE SEQUENCE [LARGE SCALE GENOMIC DNA]</scope>
    <source>
        <strain evidence="2">DSM 13864</strain>
    </source>
</reference>
<dbReference type="GeneID" id="55475983"/>